<feature type="compositionally biased region" description="Polar residues" evidence="1">
    <location>
        <begin position="607"/>
        <end position="630"/>
    </location>
</feature>
<name>A0ABR3G7T6_9PEZI</name>
<dbReference type="Proteomes" id="UP001447188">
    <property type="component" value="Unassembled WGS sequence"/>
</dbReference>
<feature type="compositionally biased region" description="Basic and acidic residues" evidence="1">
    <location>
        <begin position="427"/>
        <end position="438"/>
    </location>
</feature>
<feature type="region of interest" description="Disordered" evidence="1">
    <location>
        <begin position="860"/>
        <end position="885"/>
    </location>
</feature>
<keyword evidence="3" id="KW-1185">Reference proteome</keyword>
<evidence type="ECO:0000256" key="1">
    <source>
        <dbReference type="SAM" id="MobiDB-lite"/>
    </source>
</evidence>
<accession>A0ABR3G7T6</accession>
<feature type="compositionally biased region" description="Low complexity" evidence="1">
    <location>
        <begin position="726"/>
        <end position="739"/>
    </location>
</feature>
<feature type="compositionally biased region" description="Basic and acidic residues" evidence="1">
    <location>
        <begin position="380"/>
        <end position="393"/>
    </location>
</feature>
<feature type="compositionally biased region" description="Acidic residues" evidence="1">
    <location>
        <begin position="864"/>
        <end position="885"/>
    </location>
</feature>
<feature type="compositionally biased region" description="Low complexity" evidence="1">
    <location>
        <begin position="339"/>
        <end position="376"/>
    </location>
</feature>
<feature type="compositionally biased region" description="Basic and acidic residues" evidence="1">
    <location>
        <begin position="685"/>
        <end position="710"/>
    </location>
</feature>
<feature type="compositionally biased region" description="Polar residues" evidence="1">
    <location>
        <begin position="740"/>
        <end position="753"/>
    </location>
</feature>
<feature type="compositionally biased region" description="Polar residues" evidence="1">
    <location>
        <begin position="771"/>
        <end position="780"/>
    </location>
</feature>
<feature type="compositionally biased region" description="Basic and acidic residues" evidence="1">
    <location>
        <begin position="452"/>
        <end position="475"/>
    </location>
</feature>
<proteinExistence type="predicted"/>
<dbReference type="EMBL" id="JBBBZM010000225">
    <property type="protein sequence ID" value="KAL0631646.1"/>
    <property type="molecule type" value="Genomic_DNA"/>
</dbReference>
<organism evidence="2 3">
    <name type="scientific">Discina gigas</name>
    <dbReference type="NCBI Taxonomy" id="1032678"/>
    <lineage>
        <taxon>Eukaryota</taxon>
        <taxon>Fungi</taxon>
        <taxon>Dikarya</taxon>
        <taxon>Ascomycota</taxon>
        <taxon>Pezizomycotina</taxon>
        <taxon>Pezizomycetes</taxon>
        <taxon>Pezizales</taxon>
        <taxon>Discinaceae</taxon>
        <taxon>Discina</taxon>
    </lineage>
</organism>
<feature type="compositionally biased region" description="Polar residues" evidence="1">
    <location>
        <begin position="574"/>
        <end position="594"/>
    </location>
</feature>
<comment type="caution">
    <text evidence="2">The sequence shown here is derived from an EMBL/GenBank/DDBJ whole genome shotgun (WGS) entry which is preliminary data.</text>
</comment>
<feature type="compositionally biased region" description="Polar residues" evidence="1">
    <location>
        <begin position="674"/>
        <end position="684"/>
    </location>
</feature>
<gene>
    <name evidence="2" type="ORF">Q9L58_009482</name>
</gene>
<feature type="region of interest" description="Disordered" evidence="1">
    <location>
        <begin position="963"/>
        <end position="982"/>
    </location>
</feature>
<evidence type="ECO:0000313" key="2">
    <source>
        <dbReference type="EMBL" id="KAL0631646.1"/>
    </source>
</evidence>
<feature type="compositionally biased region" description="Polar residues" evidence="1">
    <location>
        <begin position="407"/>
        <end position="420"/>
    </location>
</feature>
<protein>
    <submittedName>
        <fullName evidence="2">Uncharacterized protein</fullName>
    </submittedName>
</protein>
<feature type="region of interest" description="Disordered" evidence="1">
    <location>
        <begin position="339"/>
        <end position="829"/>
    </location>
</feature>
<evidence type="ECO:0000313" key="3">
    <source>
        <dbReference type="Proteomes" id="UP001447188"/>
    </source>
</evidence>
<sequence>MEHPRDVWLGNAEQFLNTQHHEVYNNPAIFDLDREDYRANARERFLVFWEAGPGDEFILTENGFGGFEGGQIGAKKNITINMNAREHEQHIYTKDFMWHQLYVLSPTLVAALCHGTLMHPELTRAQRKRWGLRRSLLENLPHEVTPKYYKDMTRQDASFLKPGWTLPAEVERAFGTNVLPEKRKADELEFPVQRLSPKQVAMVNSVLLHNQQSGAVVKSVCCRSPPQYQSLYNSLVQFHNNPWDKYSEEDQNDYAPLTERLRVFLEPQISLEPLTHLQYAQQAQQFGHHMPSHPIPMSMQQPVSDPRRLFVDPGRSMAMPEVPRYGATHADMRSAHLRANSQMSHSSHTSSFTPSSQSSQTYSSASSQASSSRATSIDTPRFEPKEITQEPKIRHQSPSRRNDKPLSQRTGNSQTESVPSRASDGSGKSKIEKARPEKQAQAPKVANIVVDHVQETQERHTRGRQLDPTRNERPAKKVSPQPQQDRVELTSPAPKAQQPKPKLQPQSQPKPQPQPQPKPQQSSLPERPMYVMDVMDPMRPVQTPERKRNDQPQQQWGFSPVEIQGHQYEMGLPEQQTHSQNSQKSANERQSQNSEHVRQRQYEVAMSEQQCHPPQRTPVQTSERTSQTSEAARRQQYENPRPELGQVQRPINPPSDRHSADTTSRGRPYEPPRTEQQSQPMRNTNSHDRSSHGNEHVRPRQYEFELKTEQSKPLPATHAPKPPVHKPQSQIQIQKPQAQRPNNLSGEVSSSPTDEPRGRQYEIVTPEGLQPQPQRSANSSSERHMRPGVEIVRPYALKPEPRSNLQPLTPKPTAQVPQPERPTYSNGILENTKVKQLRFDAKTLSRKLSNLSLDGSMIVQTGDLGDESEGGFEDDGEETGDDDECWEDEGFAESEELSKPRKPTVRFADRPLSRTGGRVPVHIERPLSRLGFGRKVDFIERPLSRLGRRVEIVRPLSRNSQRLAGVAKVRHTHGHGSAHTHR</sequence>
<feature type="compositionally biased region" description="Low complexity" evidence="1">
    <location>
        <begin position="491"/>
        <end position="507"/>
    </location>
</feature>
<feature type="compositionally biased region" description="Pro residues" evidence="1">
    <location>
        <begin position="508"/>
        <end position="518"/>
    </location>
</feature>
<reference evidence="2 3" key="1">
    <citation type="submission" date="2024-02" db="EMBL/GenBank/DDBJ databases">
        <title>Discinaceae phylogenomics.</title>
        <authorList>
            <person name="Dirks A.C."/>
            <person name="James T.Y."/>
        </authorList>
    </citation>
    <scope>NUCLEOTIDE SEQUENCE [LARGE SCALE GENOMIC DNA]</scope>
    <source>
        <strain evidence="2 3">ACD0624</strain>
    </source>
</reference>
<feature type="compositionally biased region" description="Basic residues" evidence="1">
    <location>
        <begin position="968"/>
        <end position="982"/>
    </location>
</feature>